<dbReference type="STRING" id="1121290.CLAOCE_15560"/>
<dbReference type="EMBL" id="LZFO01000022">
    <property type="protein sequence ID" value="OFI05789.1"/>
    <property type="molecule type" value="Genomic_DNA"/>
</dbReference>
<name>A0A1E8EXV6_9CLOT</name>
<dbReference type="InterPro" id="IPR028098">
    <property type="entry name" value="Glyco_trans_4-like_N"/>
</dbReference>
<dbReference type="GO" id="GO:0016757">
    <property type="term" value="F:glycosyltransferase activity"/>
    <property type="evidence" value="ECO:0007669"/>
    <property type="project" value="UniProtKB-KW"/>
</dbReference>
<dbReference type="PATRIC" id="fig|1121290.3.peg.1543"/>
<dbReference type="AlphaFoldDB" id="A0A1E8EXV6"/>
<dbReference type="Proteomes" id="UP000175744">
    <property type="component" value="Unassembled WGS sequence"/>
</dbReference>
<dbReference type="PANTHER" id="PTHR12526:SF638">
    <property type="entry name" value="SPORE COAT PROTEIN SA"/>
    <property type="match status" value="1"/>
</dbReference>
<dbReference type="InterPro" id="IPR001296">
    <property type="entry name" value="Glyco_trans_1"/>
</dbReference>
<dbReference type="Pfam" id="PF00534">
    <property type="entry name" value="Glycos_transf_1"/>
    <property type="match status" value="1"/>
</dbReference>
<feature type="domain" description="Glycosyltransferase subfamily 4-like N-terminal" evidence="2">
    <location>
        <begin position="21"/>
        <end position="184"/>
    </location>
</feature>
<organism evidence="3 4">
    <name type="scientific">Clostridium acetireducens DSM 10703</name>
    <dbReference type="NCBI Taxonomy" id="1121290"/>
    <lineage>
        <taxon>Bacteria</taxon>
        <taxon>Bacillati</taxon>
        <taxon>Bacillota</taxon>
        <taxon>Clostridia</taxon>
        <taxon>Eubacteriales</taxon>
        <taxon>Clostridiaceae</taxon>
        <taxon>Clostridium</taxon>
    </lineage>
</organism>
<keyword evidence="3" id="KW-0328">Glycosyltransferase</keyword>
<dbReference type="PANTHER" id="PTHR12526">
    <property type="entry name" value="GLYCOSYLTRANSFERASE"/>
    <property type="match status" value="1"/>
</dbReference>
<keyword evidence="4" id="KW-1185">Reference proteome</keyword>
<proteinExistence type="predicted"/>
<comment type="caution">
    <text evidence="3">The sequence shown here is derived from an EMBL/GenBank/DDBJ whole genome shotgun (WGS) entry which is preliminary data.</text>
</comment>
<evidence type="ECO:0000313" key="4">
    <source>
        <dbReference type="Proteomes" id="UP000175744"/>
    </source>
</evidence>
<dbReference type="Gene3D" id="3.40.50.2000">
    <property type="entry name" value="Glycogen Phosphorylase B"/>
    <property type="match status" value="2"/>
</dbReference>
<feature type="domain" description="Glycosyl transferase family 1" evidence="1">
    <location>
        <begin position="209"/>
        <end position="344"/>
    </location>
</feature>
<evidence type="ECO:0000259" key="1">
    <source>
        <dbReference type="Pfam" id="PF00534"/>
    </source>
</evidence>
<dbReference type="SUPFAM" id="SSF53756">
    <property type="entry name" value="UDP-Glycosyltransferase/glycogen phosphorylase"/>
    <property type="match status" value="1"/>
</dbReference>
<evidence type="ECO:0000313" key="3">
    <source>
        <dbReference type="EMBL" id="OFI05789.1"/>
    </source>
</evidence>
<evidence type="ECO:0000259" key="2">
    <source>
        <dbReference type="Pfam" id="PF13439"/>
    </source>
</evidence>
<sequence>MNILILTSWYPSKKNLVSGIFVKEQIKALKCLGLNPVVFYPFDTSIKPNSLTWDLEDGVKVYRANTDYIKNSKLSKINSFMKSVRFLNKVVKENNIELIHSHVCYGAGFIANLYTKFNNIPYIITEHMSTIKEFSLKPYNRILFKSSYKRAKKVITVSSFLSNELTSLGYQFHKEIIGNVVNVDEYELNYSKENDIFNILFIGIMGENEVKGLPFFIPALAKFMCNNPQYNIKFHLIGDGIKRKKYESLCNEYKISQNCIFYGAVDKKDIPRYIKNSSFLVLPSVKETFGSVLIEAMAGGKPVLATKCGGPQEFVNKKVGVLVDSKSEEALEEGLKKIIENYDKFDTLYIRNYIKNNYSYEAVGSKLKCLYEDILLKSNK</sequence>
<dbReference type="Pfam" id="PF13439">
    <property type="entry name" value="Glyco_transf_4"/>
    <property type="match status" value="1"/>
</dbReference>
<gene>
    <name evidence="3" type="primary">tuaC</name>
    <name evidence="3" type="ORF">CLOACE_15560</name>
</gene>
<dbReference type="EC" id="2.4.-.-" evidence="3"/>
<dbReference type="OrthoDB" id="9795068at2"/>
<keyword evidence="3" id="KW-0808">Transferase</keyword>
<protein>
    <submittedName>
        <fullName evidence="3">Putative teichuronic acid biosynthesis glycosyltransferase TuaC</fullName>
        <ecNumber evidence="3">2.4.-.-</ecNumber>
    </submittedName>
</protein>
<reference evidence="3 4" key="1">
    <citation type="submission" date="2016-06" db="EMBL/GenBank/DDBJ databases">
        <title>Genome sequence of Clostridium acetireducens DSM 10703.</title>
        <authorList>
            <person name="Poehlein A."/>
            <person name="Fluechter S."/>
            <person name="Duerre P."/>
            <person name="Daniel R."/>
        </authorList>
    </citation>
    <scope>NUCLEOTIDE SEQUENCE [LARGE SCALE GENOMIC DNA]</scope>
    <source>
        <strain evidence="3 4">DSM 10703</strain>
    </source>
</reference>
<dbReference type="RefSeq" id="WP_070110533.1">
    <property type="nucleotide sequence ID" value="NZ_LZFO01000022.1"/>
</dbReference>
<accession>A0A1E8EXV6</accession>